<dbReference type="Proteomes" id="UP000031668">
    <property type="component" value="Unassembled WGS sequence"/>
</dbReference>
<dbReference type="EMBL" id="JWZT01003775">
    <property type="protein sequence ID" value="KII65564.1"/>
    <property type="molecule type" value="Genomic_DNA"/>
</dbReference>
<name>A0A0C2IJJ9_THEKT</name>
<reference evidence="1 2" key="1">
    <citation type="journal article" date="2014" name="Genome Biol. Evol.">
        <title>The genome of the myxosporean Thelohanellus kitauei shows adaptations to nutrient acquisition within its fish host.</title>
        <authorList>
            <person name="Yang Y."/>
            <person name="Xiong J."/>
            <person name="Zhou Z."/>
            <person name="Huo F."/>
            <person name="Miao W."/>
            <person name="Ran C."/>
            <person name="Liu Y."/>
            <person name="Zhang J."/>
            <person name="Feng J."/>
            <person name="Wang M."/>
            <person name="Wang M."/>
            <person name="Wang L."/>
            <person name="Yao B."/>
        </authorList>
    </citation>
    <scope>NUCLEOTIDE SEQUENCE [LARGE SCALE GENOMIC DNA]</scope>
    <source>
        <strain evidence="1">Wuqing</strain>
    </source>
</reference>
<accession>A0A0C2IJJ9</accession>
<sequence>MFENKTHATDFFSGKIVKKQKAIQIGLTSFNVIIDDDPCDTNKTCNNHGTCMKVILILIRNQMGSLYTVCVTSRGQENSVNMKNHTLTQRNFFSVHDILTLGEIRKICQSATPCQNQNICSDGGICLKCKDYDYCHCNRSLFSGRYCEKRCPEICDKDSLCVENLDVSNLKK</sequence>
<evidence type="ECO:0000313" key="2">
    <source>
        <dbReference type="Proteomes" id="UP000031668"/>
    </source>
</evidence>
<organism evidence="1 2">
    <name type="scientific">Thelohanellus kitauei</name>
    <name type="common">Myxosporean</name>
    <dbReference type="NCBI Taxonomy" id="669202"/>
    <lineage>
        <taxon>Eukaryota</taxon>
        <taxon>Metazoa</taxon>
        <taxon>Cnidaria</taxon>
        <taxon>Myxozoa</taxon>
        <taxon>Myxosporea</taxon>
        <taxon>Bivalvulida</taxon>
        <taxon>Platysporina</taxon>
        <taxon>Myxobolidae</taxon>
        <taxon>Thelohanellus</taxon>
    </lineage>
</organism>
<comment type="caution">
    <text evidence="1">The sequence shown here is derived from an EMBL/GenBank/DDBJ whole genome shotgun (WGS) entry which is preliminary data.</text>
</comment>
<evidence type="ECO:0000313" key="1">
    <source>
        <dbReference type="EMBL" id="KII65564.1"/>
    </source>
</evidence>
<proteinExistence type="predicted"/>
<gene>
    <name evidence="1" type="ORF">RF11_00915</name>
</gene>
<keyword evidence="2" id="KW-1185">Reference proteome</keyword>
<dbReference type="AlphaFoldDB" id="A0A0C2IJJ9"/>
<protein>
    <recommendedName>
        <fullName evidence="3">EGF-like domain-containing protein</fullName>
    </recommendedName>
</protein>
<evidence type="ECO:0008006" key="3">
    <source>
        <dbReference type="Google" id="ProtNLM"/>
    </source>
</evidence>